<evidence type="ECO:0000256" key="7">
    <source>
        <dbReference type="SAM" id="Phobius"/>
    </source>
</evidence>
<feature type="transmembrane region" description="Helical" evidence="7">
    <location>
        <begin position="130"/>
        <end position="149"/>
    </location>
</feature>
<dbReference type="GO" id="GO:0004252">
    <property type="term" value="F:serine-type endopeptidase activity"/>
    <property type="evidence" value="ECO:0007669"/>
    <property type="project" value="InterPro"/>
</dbReference>
<evidence type="ECO:0000256" key="3">
    <source>
        <dbReference type="ARBA" id="ARBA00022692"/>
    </source>
</evidence>
<feature type="transmembrane region" description="Helical" evidence="7">
    <location>
        <begin position="73"/>
        <end position="94"/>
    </location>
</feature>
<dbReference type="GO" id="GO:0016020">
    <property type="term" value="C:membrane"/>
    <property type="evidence" value="ECO:0007669"/>
    <property type="project" value="UniProtKB-SubCell"/>
</dbReference>
<feature type="transmembrane region" description="Helical" evidence="7">
    <location>
        <begin position="101"/>
        <end position="124"/>
    </location>
</feature>
<dbReference type="PANTHER" id="PTHR43731:SF14">
    <property type="entry name" value="PRESENILIN-ASSOCIATED RHOMBOID-LIKE PROTEIN, MITOCHONDRIAL"/>
    <property type="match status" value="1"/>
</dbReference>
<dbReference type="InterPro" id="IPR050925">
    <property type="entry name" value="Rhomboid_protease_S54"/>
</dbReference>
<comment type="subcellular location">
    <subcellularLocation>
        <location evidence="1">Membrane</location>
        <topology evidence="1">Multi-pass membrane protein</topology>
    </subcellularLocation>
</comment>
<dbReference type="PANTHER" id="PTHR43731">
    <property type="entry name" value="RHOMBOID PROTEASE"/>
    <property type="match status" value="1"/>
</dbReference>
<dbReference type="SUPFAM" id="SSF144091">
    <property type="entry name" value="Rhomboid-like"/>
    <property type="match status" value="1"/>
</dbReference>
<accession>A0A5J4P906</accession>
<dbReference type="InterPro" id="IPR035952">
    <property type="entry name" value="Rhomboid-like_sf"/>
</dbReference>
<dbReference type="Pfam" id="PF01694">
    <property type="entry name" value="Rhomboid"/>
    <property type="match status" value="1"/>
</dbReference>
<sequence length="198" mass="22467">KLKEAFQKGTISFRLIYVNAAVFLITALVAVFFQLFNKNVAGAFSFLELPASFTQLGERPWALITYMFMHADFLHLLFNMLWLYWFGMLFLYFFSAKHLRGLYLLGGMFGGLLYMLCYNVFPYFRPMVEYSTMVGASASVLAIVMAVAYREPDYRIRLLLIGSIRLKYIAFVVVLSDLLFITSSNAGGHIAHLGGVLA</sequence>
<evidence type="ECO:0000256" key="5">
    <source>
        <dbReference type="ARBA" id="ARBA00022989"/>
    </source>
</evidence>
<feature type="transmembrane region" description="Helical" evidence="7">
    <location>
        <begin position="169"/>
        <end position="191"/>
    </location>
</feature>
<evidence type="ECO:0000256" key="2">
    <source>
        <dbReference type="ARBA" id="ARBA00009045"/>
    </source>
</evidence>
<name>A0A5J4P906_9ZZZZ</name>
<dbReference type="EMBL" id="SNRY01010652">
    <property type="protein sequence ID" value="KAA6305498.1"/>
    <property type="molecule type" value="Genomic_DNA"/>
</dbReference>
<comment type="similarity">
    <text evidence="2">Belongs to the peptidase S54 family.</text>
</comment>
<gene>
    <name evidence="9" type="ORF">EZS27_042849</name>
</gene>
<dbReference type="InterPro" id="IPR022764">
    <property type="entry name" value="Peptidase_S54_rhomboid_dom"/>
</dbReference>
<keyword evidence="3 7" id="KW-0812">Transmembrane</keyword>
<organism evidence="9">
    <name type="scientific">termite gut metagenome</name>
    <dbReference type="NCBI Taxonomy" id="433724"/>
    <lineage>
        <taxon>unclassified sequences</taxon>
        <taxon>metagenomes</taxon>
        <taxon>organismal metagenomes</taxon>
    </lineage>
</organism>
<dbReference type="AlphaFoldDB" id="A0A5J4P906"/>
<feature type="non-terminal residue" evidence="9">
    <location>
        <position position="198"/>
    </location>
</feature>
<evidence type="ECO:0000256" key="6">
    <source>
        <dbReference type="ARBA" id="ARBA00023136"/>
    </source>
</evidence>
<evidence type="ECO:0000259" key="8">
    <source>
        <dbReference type="Pfam" id="PF01694"/>
    </source>
</evidence>
<evidence type="ECO:0000313" key="9">
    <source>
        <dbReference type="EMBL" id="KAA6305498.1"/>
    </source>
</evidence>
<protein>
    <recommendedName>
        <fullName evidence="8">Peptidase S54 rhomboid domain-containing protein</fullName>
    </recommendedName>
</protein>
<dbReference type="Gene3D" id="1.20.1540.10">
    <property type="entry name" value="Rhomboid-like"/>
    <property type="match status" value="1"/>
</dbReference>
<keyword evidence="4" id="KW-0378">Hydrolase</keyword>
<proteinExistence type="inferred from homology"/>
<keyword evidence="5 7" id="KW-1133">Transmembrane helix</keyword>
<reference evidence="9" key="1">
    <citation type="submission" date="2019-03" db="EMBL/GenBank/DDBJ databases">
        <title>Single cell metagenomics reveals metabolic interactions within the superorganism composed of flagellate Streblomastix strix and complex community of Bacteroidetes bacteria on its surface.</title>
        <authorList>
            <person name="Treitli S.C."/>
            <person name="Kolisko M."/>
            <person name="Husnik F."/>
            <person name="Keeling P."/>
            <person name="Hampl V."/>
        </authorList>
    </citation>
    <scope>NUCLEOTIDE SEQUENCE</scope>
    <source>
        <strain evidence="9">STM</strain>
    </source>
</reference>
<keyword evidence="6 7" id="KW-0472">Membrane</keyword>
<feature type="domain" description="Peptidase S54 rhomboid" evidence="8">
    <location>
        <begin position="59"/>
        <end position="197"/>
    </location>
</feature>
<feature type="transmembrane region" description="Helical" evidence="7">
    <location>
        <begin position="12"/>
        <end position="36"/>
    </location>
</feature>
<evidence type="ECO:0000256" key="4">
    <source>
        <dbReference type="ARBA" id="ARBA00022801"/>
    </source>
</evidence>
<comment type="caution">
    <text evidence="9">The sequence shown here is derived from an EMBL/GenBank/DDBJ whole genome shotgun (WGS) entry which is preliminary data.</text>
</comment>
<feature type="non-terminal residue" evidence="9">
    <location>
        <position position="1"/>
    </location>
</feature>
<evidence type="ECO:0000256" key="1">
    <source>
        <dbReference type="ARBA" id="ARBA00004141"/>
    </source>
</evidence>